<dbReference type="PROSITE" id="PS51186">
    <property type="entry name" value="GNAT"/>
    <property type="match status" value="1"/>
</dbReference>
<reference evidence="2 3" key="1">
    <citation type="submission" date="2011-12" db="EMBL/GenBank/DDBJ databases">
        <title>Whole genome shotgun sequence of Gordonia effusa NBRC 100432.</title>
        <authorList>
            <person name="Yoshida I."/>
            <person name="Takarada H."/>
            <person name="Hosoyama A."/>
            <person name="Tsuchikane K."/>
            <person name="Katsumata H."/>
            <person name="Yamazaki S."/>
            <person name="Fujita N."/>
        </authorList>
    </citation>
    <scope>NUCLEOTIDE SEQUENCE [LARGE SCALE GENOMIC DNA]</scope>
    <source>
        <strain evidence="2 3">NBRC 100432</strain>
    </source>
</reference>
<dbReference type="eggNOG" id="COG3393">
    <property type="taxonomic scope" value="Bacteria"/>
</dbReference>
<dbReference type="Pfam" id="PF13312">
    <property type="entry name" value="DUF4081"/>
    <property type="match status" value="1"/>
</dbReference>
<keyword evidence="3" id="KW-1185">Reference proteome</keyword>
<dbReference type="EMBL" id="BAEH01000075">
    <property type="protein sequence ID" value="GAB19169.1"/>
    <property type="molecule type" value="Genomic_DNA"/>
</dbReference>
<dbReference type="RefSeq" id="WP_007318504.1">
    <property type="nucleotide sequence ID" value="NZ_BAEH01000075.1"/>
</dbReference>
<sequence length="278" mass="29426">MLKLLGERSLGAADTAAVLRALDADPVGTAMVAARVEAHGVEPRSLGGQLWTAGDASTSLCFNGANLIPLCGNASDMSYFADRALATPRACSSIVGHAEFVEPLWSTLGPVWGPPREIRGNQPLMALQNDLLVAPDPQVRMVTPDDLDAYVPAAVEMFVGEVGVDPCAGDGGRAYRRRLTALINSHRVFARFDGPDIVFKAEIGSLSRRVGQIQGVWVAPHLRGHGYGVGGTAAVAQAVLDNGRLPSLYVNDFNSRARNVYESVGFSQVGTFATVLID</sequence>
<dbReference type="InterPro" id="IPR000182">
    <property type="entry name" value="GNAT_dom"/>
</dbReference>
<comment type="caution">
    <text evidence="2">The sequence shown here is derived from an EMBL/GenBank/DDBJ whole genome shotgun (WGS) entry which is preliminary data.</text>
</comment>
<dbReference type="Pfam" id="PF08445">
    <property type="entry name" value="FR47"/>
    <property type="match status" value="1"/>
</dbReference>
<accession>H0R264</accession>
<dbReference type="InterPro" id="IPR016794">
    <property type="entry name" value="UCP21603_acetyltransf"/>
</dbReference>
<dbReference type="STRING" id="1077974.GOEFS_075_00900"/>
<dbReference type="PIRSF" id="PIRSF021603">
    <property type="entry name" value="UCP21603_acetyltransf"/>
    <property type="match status" value="1"/>
</dbReference>
<feature type="domain" description="N-acetyltransferase" evidence="1">
    <location>
        <begin position="137"/>
        <end position="278"/>
    </location>
</feature>
<protein>
    <submittedName>
        <fullName evidence="2">Putative acetyltransferase</fullName>
    </submittedName>
</protein>
<name>H0R264_9ACTN</name>
<dbReference type="GO" id="GO:0016747">
    <property type="term" value="F:acyltransferase activity, transferring groups other than amino-acyl groups"/>
    <property type="evidence" value="ECO:0007669"/>
    <property type="project" value="InterPro"/>
</dbReference>
<dbReference type="SUPFAM" id="SSF55729">
    <property type="entry name" value="Acyl-CoA N-acyltransferases (Nat)"/>
    <property type="match status" value="1"/>
</dbReference>
<dbReference type="OrthoDB" id="5241264at2"/>
<dbReference type="InterPro" id="IPR025289">
    <property type="entry name" value="DUF4081"/>
</dbReference>
<evidence type="ECO:0000313" key="2">
    <source>
        <dbReference type="EMBL" id="GAB19169.1"/>
    </source>
</evidence>
<dbReference type="InterPro" id="IPR016181">
    <property type="entry name" value="Acyl_CoA_acyltransferase"/>
</dbReference>
<proteinExistence type="predicted"/>
<dbReference type="Proteomes" id="UP000035034">
    <property type="component" value="Unassembled WGS sequence"/>
</dbReference>
<dbReference type="InterPro" id="IPR013653">
    <property type="entry name" value="GCN5-like_dom"/>
</dbReference>
<dbReference type="AlphaFoldDB" id="H0R264"/>
<dbReference type="Gene3D" id="3.40.630.30">
    <property type="match status" value="1"/>
</dbReference>
<evidence type="ECO:0000313" key="3">
    <source>
        <dbReference type="Proteomes" id="UP000035034"/>
    </source>
</evidence>
<evidence type="ECO:0000259" key="1">
    <source>
        <dbReference type="PROSITE" id="PS51186"/>
    </source>
</evidence>
<keyword evidence="2" id="KW-0808">Transferase</keyword>
<gene>
    <name evidence="2" type="ORF">GOEFS_075_00900</name>
</gene>
<organism evidence="2 3">
    <name type="scientific">Gordonia effusa NBRC 100432</name>
    <dbReference type="NCBI Taxonomy" id="1077974"/>
    <lineage>
        <taxon>Bacteria</taxon>
        <taxon>Bacillati</taxon>
        <taxon>Actinomycetota</taxon>
        <taxon>Actinomycetes</taxon>
        <taxon>Mycobacteriales</taxon>
        <taxon>Gordoniaceae</taxon>
        <taxon>Gordonia</taxon>
    </lineage>
</organism>